<gene>
    <name evidence="3" type="ORF">ACFQPB_04370</name>
</gene>
<dbReference type="EMBL" id="JBHTCA010000002">
    <property type="protein sequence ID" value="MFC7408085.1"/>
    <property type="molecule type" value="Genomic_DNA"/>
</dbReference>
<name>A0ABW2QF52_9BURK</name>
<accession>A0ABW2QF52</accession>
<organism evidence="3 4">
    <name type="scientific">Hydrogenophaga atypica</name>
    <dbReference type="NCBI Taxonomy" id="249409"/>
    <lineage>
        <taxon>Bacteria</taxon>
        <taxon>Pseudomonadati</taxon>
        <taxon>Pseudomonadota</taxon>
        <taxon>Betaproteobacteria</taxon>
        <taxon>Burkholderiales</taxon>
        <taxon>Comamonadaceae</taxon>
        <taxon>Hydrogenophaga</taxon>
    </lineage>
</organism>
<feature type="region of interest" description="Disordered" evidence="1">
    <location>
        <begin position="1"/>
        <end position="24"/>
    </location>
</feature>
<feature type="domain" description="Acyclic terpene utilisation N-terminal" evidence="2">
    <location>
        <begin position="86"/>
        <end position="423"/>
    </location>
</feature>
<protein>
    <submittedName>
        <fullName evidence="3">Acyclic terpene utilization AtuA family protein</fullName>
    </submittedName>
</protein>
<evidence type="ECO:0000259" key="2">
    <source>
        <dbReference type="Pfam" id="PF07287"/>
    </source>
</evidence>
<evidence type="ECO:0000256" key="1">
    <source>
        <dbReference type="SAM" id="MobiDB-lite"/>
    </source>
</evidence>
<dbReference type="Proteomes" id="UP001596501">
    <property type="component" value="Unassembled WGS sequence"/>
</dbReference>
<dbReference type="InterPro" id="IPR010839">
    <property type="entry name" value="AtuA_N"/>
</dbReference>
<dbReference type="Pfam" id="PF07287">
    <property type="entry name" value="AtuA"/>
    <property type="match status" value="1"/>
</dbReference>
<feature type="compositionally biased region" description="Low complexity" evidence="1">
    <location>
        <begin position="1"/>
        <end position="18"/>
    </location>
</feature>
<comment type="caution">
    <text evidence="3">The sequence shown here is derived from an EMBL/GenBank/DDBJ whole genome shotgun (WGS) entry which is preliminary data.</text>
</comment>
<evidence type="ECO:0000313" key="3">
    <source>
        <dbReference type="EMBL" id="MFC7408085.1"/>
    </source>
</evidence>
<keyword evidence="4" id="KW-1185">Reference proteome</keyword>
<reference evidence="4" key="1">
    <citation type="journal article" date="2019" name="Int. J. Syst. Evol. Microbiol.">
        <title>The Global Catalogue of Microorganisms (GCM) 10K type strain sequencing project: providing services to taxonomists for standard genome sequencing and annotation.</title>
        <authorList>
            <consortium name="The Broad Institute Genomics Platform"/>
            <consortium name="The Broad Institute Genome Sequencing Center for Infectious Disease"/>
            <person name="Wu L."/>
            <person name="Ma J."/>
        </authorList>
    </citation>
    <scope>NUCLEOTIDE SEQUENCE [LARGE SCALE GENOMIC DNA]</scope>
    <source>
        <strain evidence="4">CGMCC 1.12371</strain>
    </source>
</reference>
<dbReference type="RefSeq" id="WP_382220055.1">
    <property type="nucleotide sequence ID" value="NZ_JBHTCA010000002.1"/>
</dbReference>
<evidence type="ECO:0000313" key="4">
    <source>
        <dbReference type="Proteomes" id="UP001596501"/>
    </source>
</evidence>
<proteinExistence type="predicted"/>
<sequence length="475" mass="50202">MNAALPTARATRATQRLLQGHRPGAEPLRVLSASGQLGYGIPADSLARGMARQPHCIGADMGSIDPGPHYLGSGTLAAPLSMVKRDLALVLEAALSAGIPLVIGSAGTAGAAPHLAATVAVVRELAAERGLRLRLATVHSDVPANTVVQALNEGRLAPIGPMVEPSEADIRACRHIVAQCGTDALARALQTDPDVLIAGRACDTAIFAALPQLLGYPLALALHMAKIIECTSLCCVPGGRDAMLAELDMDGFTLESMHPQRHATPASVAAHALYEQSDPHFVEEPEGTLDLREARYTALDEHRTRVSGARFVPRALPSLKIEGAARVGTRAVLVAGVADPTLLQHIEPVLAAVEAKVRELVPGPWQLFPHVYGHGAVRPLPPEHRSQHEAGLVVECIAPDSELARTVAAVFKQNLLHHGYPGRVSTAGNLAFAFTPSEMDAHDSHRFVLYHVMAQAPLDNLFPVTVEDINGSTTH</sequence>